<keyword evidence="3" id="KW-1185">Reference proteome</keyword>
<dbReference type="PROSITE" id="PS51257">
    <property type="entry name" value="PROKAR_LIPOPROTEIN"/>
    <property type="match status" value="1"/>
</dbReference>
<gene>
    <name evidence="2" type="ORF">Q0590_30510</name>
</gene>
<name>A0ABT8RF02_9BACT</name>
<organism evidence="2 3">
    <name type="scientific">Rhodocytophaga aerolata</name>
    <dbReference type="NCBI Taxonomy" id="455078"/>
    <lineage>
        <taxon>Bacteria</taxon>
        <taxon>Pseudomonadati</taxon>
        <taxon>Bacteroidota</taxon>
        <taxon>Cytophagia</taxon>
        <taxon>Cytophagales</taxon>
        <taxon>Rhodocytophagaceae</taxon>
        <taxon>Rhodocytophaga</taxon>
    </lineage>
</organism>
<feature type="domain" description="DUF4136" evidence="1">
    <location>
        <begin position="30"/>
        <end position="179"/>
    </location>
</feature>
<dbReference type="Gene3D" id="3.30.160.670">
    <property type="match status" value="1"/>
</dbReference>
<dbReference type="InterPro" id="IPR025411">
    <property type="entry name" value="DUF4136"/>
</dbReference>
<evidence type="ECO:0000259" key="1">
    <source>
        <dbReference type="Pfam" id="PF13590"/>
    </source>
</evidence>
<dbReference type="RefSeq" id="WP_302041447.1">
    <property type="nucleotide sequence ID" value="NZ_JAUKPO010000034.1"/>
</dbReference>
<comment type="caution">
    <text evidence="2">The sequence shown here is derived from an EMBL/GenBank/DDBJ whole genome shotgun (WGS) entry which is preliminary data.</text>
</comment>
<evidence type="ECO:0000313" key="3">
    <source>
        <dbReference type="Proteomes" id="UP001168528"/>
    </source>
</evidence>
<evidence type="ECO:0000313" key="2">
    <source>
        <dbReference type="EMBL" id="MDO1450645.1"/>
    </source>
</evidence>
<dbReference type="Proteomes" id="UP001168528">
    <property type="component" value="Unassembled WGS sequence"/>
</dbReference>
<accession>A0ABT8RF02</accession>
<dbReference type="EMBL" id="JAUKPO010000034">
    <property type="protein sequence ID" value="MDO1450645.1"/>
    <property type="molecule type" value="Genomic_DNA"/>
</dbReference>
<protein>
    <submittedName>
        <fullName evidence="2">DUF4136 domain-containing protein</fullName>
    </submittedName>
</protein>
<sequence>MKKVNFIGLMMLLFFTACSTKSYKVDGAGNADANMEEYNTYAFASQVDNKLDAGFFFLNDLVLKADIRDAVKHEMDSRGYKHDPSSADLVVNFRVFDKATTVQGLQGLGDGYWSSGEADRFTTTETVNLKEGSVMIHLVDRKTGELVWQGYASGLMDGNAFNKDKNKIAEAVSMIFDSYTHRADNL</sequence>
<reference evidence="2" key="1">
    <citation type="submission" date="2023-07" db="EMBL/GenBank/DDBJ databases">
        <title>The genome sequence of Rhodocytophaga aerolata KACC 12507.</title>
        <authorList>
            <person name="Zhang X."/>
        </authorList>
    </citation>
    <scope>NUCLEOTIDE SEQUENCE</scope>
    <source>
        <strain evidence="2">KACC 12507</strain>
    </source>
</reference>
<dbReference type="Pfam" id="PF13590">
    <property type="entry name" value="DUF4136"/>
    <property type="match status" value="1"/>
</dbReference>
<proteinExistence type="predicted"/>